<proteinExistence type="predicted"/>
<sequence length="47" mass="5428">MIWIILSIVIFFIGFLTPISGLFTLPISVALMIWGIFVLFKTKRITR</sequence>
<protein>
    <submittedName>
        <fullName evidence="2">Uncharacterized protein</fullName>
    </submittedName>
</protein>
<accession>A0ABZ0S0K6</accession>
<name>A0ABZ0S0K6_9BACI</name>
<evidence type="ECO:0000313" key="2">
    <source>
        <dbReference type="EMBL" id="WPK12786.1"/>
    </source>
</evidence>
<evidence type="ECO:0000256" key="1">
    <source>
        <dbReference type="SAM" id="Phobius"/>
    </source>
</evidence>
<feature type="transmembrane region" description="Helical" evidence="1">
    <location>
        <begin position="6"/>
        <end position="39"/>
    </location>
</feature>
<keyword evidence="3" id="KW-1185">Reference proteome</keyword>
<keyword evidence="1" id="KW-0472">Membrane</keyword>
<reference evidence="2 3" key="1">
    <citation type="submission" date="2023-09" db="EMBL/GenBank/DDBJ databases">
        <authorList>
            <person name="Page C.A."/>
            <person name="Perez-Diaz I.M."/>
        </authorList>
    </citation>
    <scope>NUCLEOTIDE SEQUENCE [LARGE SCALE GENOMIC DNA]</scope>
    <source>
        <strain evidence="2 3">Ll15</strain>
    </source>
</reference>
<dbReference type="Proteomes" id="UP001322664">
    <property type="component" value="Chromosome"/>
</dbReference>
<dbReference type="EMBL" id="CP137624">
    <property type="protein sequence ID" value="WPK12786.1"/>
    <property type="molecule type" value="Genomic_DNA"/>
</dbReference>
<gene>
    <name evidence="2" type="ORF">R6U77_03525</name>
</gene>
<keyword evidence="1" id="KW-0812">Transmembrane</keyword>
<dbReference type="RefSeq" id="WP_293925978.1">
    <property type="nucleotide sequence ID" value="NZ_CP137624.1"/>
</dbReference>
<evidence type="ECO:0000313" key="3">
    <source>
        <dbReference type="Proteomes" id="UP001322664"/>
    </source>
</evidence>
<keyword evidence="1" id="KW-1133">Transmembrane helix</keyword>
<organism evidence="2 3">
    <name type="scientific">Lysinibacillus louembei</name>
    <dbReference type="NCBI Taxonomy" id="1470088"/>
    <lineage>
        <taxon>Bacteria</taxon>
        <taxon>Bacillati</taxon>
        <taxon>Bacillota</taxon>
        <taxon>Bacilli</taxon>
        <taxon>Bacillales</taxon>
        <taxon>Bacillaceae</taxon>
        <taxon>Lysinibacillus</taxon>
    </lineage>
</organism>